<keyword evidence="1" id="KW-0349">Heme</keyword>
<evidence type="ECO:0000313" key="5">
    <source>
        <dbReference type="EMBL" id="WBL36151.1"/>
    </source>
</evidence>
<evidence type="ECO:0000256" key="3">
    <source>
        <dbReference type="ARBA" id="ARBA00023004"/>
    </source>
</evidence>
<keyword evidence="2" id="KW-0479">Metal-binding</keyword>
<evidence type="ECO:0000256" key="2">
    <source>
        <dbReference type="ARBA" id="ARBA00022723"/>
    </source>
</evidence>
<evidence type="ECO:0000256" key="1">
    <source>
        <dbReference type="ARBA" id="ARBA00022617"/>
    </source>
</evidence>
<sequence>MPPPGLDLNPYPLDLTVHVPQHPDGQLFRFIADGIPGTAMPAWKEQGLTDEEIWHLVNYLRTLAPATQ</sequence>
<dbReference type="EMBL" id="CP115149">
    <property type="protein sequence ID" value="WBL36151.1"/>
    <property type="molecule type" value="Genomic_DNA"/>
</dbReference>
<dbReference type="RefSeq" id="WP_270056676.1">
    <property type="nucleotide sequence ID" value="NZ_CP115149.1"/>
</dbReference>
<accession>A0ABY7M6K2</accession>
<keyword evidence="3" id="KW-0408">Iron</keyword>
<dbReference type="Pfam" id="PF13442">
    <property type="entry name" value="Cytochrome_CBB3"/>
    <property type="match status" value="1"/>
</dbReference>
<keyword evidence="6" id="KW-1185">Reference proteome</keyword>
<reference evidence="5 6" key="1">
    <citation type="journal article" date="2023" name="ISME J.">
        <title>Thermophilic Dehalococcoidia with unusual traits shed light on an unexpected past.</title>
        <authorList>
            <person name="Palmer M."/>
            <person name="Covington J.K."/>
            <person name="Zhou E.M."/>
            <person name="Thomas S.C."/>
            <person name="Habib N."/>
            <person name="Seymour C.O."/>
            <person name="Lai D."/>
            <person name="Johnston J."/>
            <person name="Hashimi A."/>
            <person name="Jiao J.Y."/>
            <person name="Muok A.R."/>
            <person name="Liu L."/>
            <person name="Xian W.D."/>
            <person name="Zhi X.Y."/>
            <person name="Li M.M."/>
            <person name="Silva L.P."/>
            <person name="Bowen B.P."/>
            <person name="Louie K."/>
            <person name="Briegel A."/>
            <person name="Pett-Ridge J."/>
            <person name="Weber P.K."/>
            <person name="Tocheva E.I."/>
            <person name="Woyke T."/>
            <person name="Northen T.R."/>
            <person name="Mayali X."/>
            <person name="Li W.J."/>
            <person name="Hedlund B.P."/>
        </authorList>
    </citation>
    <scope>NUCLEOTIDE SEQUENCE [LARGE SCALE GENOMIC DNA]</scope>
    <source>
        <strain evidence="5 6">YIM 72310</strain>
    </source>
</reference>
<organism evidence="5 6">
    <name type="scientific">Tepidiforma flava</name>
    <dbReference type="NCBI Taxonomy" id="3004094"/>
    <lineage>
        <taxon>Bacteria</taxon>
        <taxon>Bacillati</taxon>
        <taxon>Chloroflexota</taxon>
        <taxon>Tepidiformia</taxon>
        <taxon>Tepidiformales</taxon>
        <taxon>Tepidiformaceae</taxon>
        <taxon>Tepidiforma</taxon>
    </lineage>
</organism>
<dbReference type="SUPFAM" id="SSF46626">
    <property type="entry name" value="Cytochrome c"/>
    <property type="match status" value="1"/>
</dbReference>
<evidence type="ECO:0000313" key="6">
    <source>
        <dbReference type="Proteomes" id="UP001212803"/>
    </source>
</evidence>
<dbReference type="Gene3D" id="1.10.760.10">
    <property type="entry name" value="Cytochrome c-like domain"/>
    <property type="match status" value="1"/>
</dbReference>
<dbReference type="Proteomes" id="UP001212803">
    <property type="component" value="Chromosome"/>
</dbReference>
<proteinExistence type="predicted"/>
<gene>
    <name evidence="5" type="ORF">O0235_00575</name>
</gene>
<protein>
    <submittedName>
        <fullName evidence="5">Cytochrome c</fullName>
    </submittedName>
</protein>
<dbReference type="InterPro" id="IPR009056">
    <property type="entry name" value="Cyt_c-like_dom"/>
</dbReference>
<dbReference type="InterPro" id="IPR036909">
    <property type="entry name" value="Cyt_c-like_dom_sf"/>
</dbReference>
<evidence type="ECO:0000259" key="4">
    <source>
        <dbReference type="Pfam" id="PF13442"/>
    </source>
</evidence>
<name>A0ABY7M6K2_9CHLR</name>
<feature type="domain" description="Cytochrome c" evidence="4">
    <location>
        <begin position="23"/>
        <end position="60"/>
    </location>
</feature>